<evidence type="ECO:0000313" key="2">
    <source>
        <dbReference type="Proteomes" id="UP000012117"/>
    </source>
</evidence>
<gene>
    <name evidence="1" type="ORF">LEP1GSC124_2430</name>
</gene>
<name>M7A8W6_LEPIR</name>
<sequence length="67" mass="7838">MLYNCFRAFFPSLFNKTATVTISETDIANEIELETIPIQEAKKYKYPPKNMLEGIDLKIIQNKLNHF</sequence>
<dbReference type="AlphaFoldDB" id="M7A8W6"/>
<reference evidence="1 2" key="1">
    <citation type="submission" date="2013-01" db="EMBL/GenBank/DDBJ databases">
        <authorList>
            <person name="Harkins D.M."/>
            <person name="Durkin A.S."/>
            <person name="Brinkac L.M."/>
            <person name="Haft D.H."/>
            <person name="Selengut J.D."/>
            <person name="Sanka R."/>
            <person name="DePew J."/>
            <person name="Purushe J."/>
            <person name="Picardeau M."/>
            <person name="Werts C."/>
            <person name="Goarant C."/>
            <person name="Vinetz J.M."/>
            <person name="Sutton G.G."/>
            <person name="Nierman W.C."/>
            <person name="Fouts D.E."/>
        </authorList>
    </citation>
    <scope>NUCLEOTIDE SEQUENCE [LARGE SCALE GENOMIC DNA]</scope>
    <source>
        <strain evidence="1 2">200701872</strain>
    </source>
</reference>
<organism evidence="1 2">
    <name type="scientific">Leptospira interrogans serovar Pyrogenes str. 200701872</name>
    <dbReference type="NCBI Taxonomy" id="1193029"/>
    <lineage>
        <taxon>Bacteria</taxon>
        <taxon>Pseudomonadati</taxon>
        <taxon>Spirochaetota</taxon>
        <taxon>Spirochaetia</taxon>
        <taxon>Leptospirales</taxon>
        <taxon>Leptospiraceae</taxon>
        <taxon>Leptospira</taxon>
    </lineage>
</organism>
<evidence type="ECO:0000313" key="1">
    <source>
        <dbReference type="EMBL" id="EMP07229.1"/>
    </source>
</evidence>
<proteinExistence type="predicted"/>
<dbReference type="BioCyc" id="LINT1193029:G11R4-4914-MONOMER"/>
<dbReference type="Proteomes" id="UP000012117">
    <property type="component" value="Unassembled WGS sequence"/>
</dbReference>
<protein>
    <submittedName>
        <fullName evidence="1">Uncharacterized protein</fullName>
    </submittedName>
</protein>
<dbReference type="EMBL" id="AKWN02000258">
    <property type="protein sequence ID" value="EMP07229.1"/>
    <property type="molecule type" value="Genomic_DNA"/>
</dbReference>
<accession>M7A8W6</accession>
<comment type="caution">
    <text evidence="1">The sequence shown here is derived from an EMBL/GenBank/DDBJ whole genome shotgun (WGS) entry which is preliminary data.</text>
</comment>